<accession>A0A366H240</accession>
<proteinExistence type="predicted"/>
<dbReference type="Proteomes" id="UP000253426">
    <property type="component" value="Unassembled WGS sequence"/>
</dbReference>
<feature type="compositionally biased region" description="Polar residues" evidence="1">
    <location>
        <begin position="574"/>
        <end position="583"/>
    </location>
</feature>
<protein>
    <submittedName>
        <fullName evidence="2">Uncharacterized protein</fullName>
    </submittedName>
</protein>
<evidence type="ECO:0000256" key="1">
    <source>
        <dbReference type="SAM" id="MobiDB-lite"/>
    </source>
</evidence>
<comment type="caution">
    <text evidence="2">The sequence shown here is derived from an EMBL/GenBank/DDBJ whole genome shotgun (WGS) entry which is preliminary data.</text>
</comment>
<sequence>MSQLVCRYRIERRVALLFAFMVCGLAGVFAQLGAPVDVTGVAAAPAWKTEVIQLQPHLGLRLQQALEDPESTRAWDHFLHFPSIDASEKEIIAHIQKQTAAAKRLLSEAGLALPAGTALLWDADTGTLAVRSTQEALEWLNVLGGESRNRVEKNVNSTLRVVQADGSVMREIARETTTKLDHTPAWKRLEKLIAEDKAVSIQTLKLQTRNGMRSKVEIGSRDDRIESVVLEEGGIVKVNQGEGLVGTSLETDQVLFAGDDHVDVNLSMRHCFAESVTHEVPVGRVLSRDIVLPTTDDHYAQISTSFSVLDGSQTLLGVWKLTAPEDLARQDILQAAFLETRVVRNLPEIHPRALSLLSAHMDKAEPIPAKADRTAHLPAGMKTMRFRVPPDFLLSGEDFRSAESPPDPFAPEDSANDGKKRTIRTAMEVLKAQGIPFPEGTAAHFDQTTASLTVTNTQEALDLVEFYVSPTCGGGRPANIQFHIEILEADGALIRAMAEESSKIADHTLLLERLNEVIRTGQARNVGTLRTVTRSGQRMLAQSGALQIHGASVEPVTEKQETPKKGTGEEKSTSEIGANTKSGQKTAIEIKGEERFVGTRIELDGLIAPDGITLEMELALEHHYAPPTRGKEDAITNLGRSPSVTRVMKSSEVLHFASITSLFTMNSGTTRLFGMWKPEGASKYEGKDVMQVAFVRAAITREE</sequence>
<feature type="region of interest" description="Disordered" evidence="1">
    <location>
        <begin position="397"/>
        <end position="419"/>
    </location>
</feature>
<feature type="region of interest" description="Disordered" evidence="1">
    <location>
        <begin position="546"/>
        <end position="583"/>
    </location>
</feature>
<dbReference type="AlphaFoldDB" id="A0A366H240"/>
<evidence type="ECO:0000313" key="2">
    <source>
        <dbReference type="EMBL" id="RBP35323.1"/>
    </source>
</evidence>
<organism evidence="2 3">
    <name type="scientific">Roseimicrobium gellanilyticum</name>
    <dbReference type="NCBI Taxonomy" id="748857"/>
    <lineage>
        <taxon>Bacteria</taxon>
        <taxon>Pseudomonadati</taxon>
        <taxon>Verrucomicrobiota</taxon>
        <taxon>Verrucomicrobiia</taxon>
        <taxon>Verrucomicrobiales</taxon>
        <taxon>Verrucomicrobiaceae</taxon>
        <taxon>Roseimicrobium</taxon>
    </lineage>
</organism>
<dbReference type="EMBL" id="QNRR01000023">
    <property type="protein sequence ID" value="RBP35323.1"/>
    <property type="molecule type" value="Genomic_DNA"/>
</dbReference>
<evidence type="ECO:0000313" key="3">
    <source>
        <dbReference type="Proteomes" id="UP000253426"/>
    </source>
</evidence>
<reference evidence="2 3" key="1">
    <citation type="submission" date="2018-06" db="EMBL/GenBank/DDBJ databases">
        <title>Genomic Encyclopedia of Type Strains, Phase IV (KMG-IV): sequencing the most valuable type-strain genomes for metagenomic binning, comparative biology and taxonomic classification.</title>
        <authorList>
            <person name="Goeker M."/>
        </authorList>
    </citation>
    <scope>NUCLEOTIDE SEQUENCE [LARGE SCALE GENOMIC DNA]</scope>
    <source>
        <strain evidence="2 3">DSM 25532</strain>
    </source>
</reference>
<dbReference type="RefSeq" id="WP_113962401.1">
    <property type="nucleotide sequence ID" value="NZ_QNRR01000023.1"/>
</dbReference>
<keyword evidence="3" id="KW-1185">Reference proteome</keyword>
<name>A0A366H240_9BACT</name>
<gene>
    <name evidence="2" type="ORF">DES53_12319</name>
</gene>
<feature type="compositionally biased region" description="Basic and acidic residues" evidence="1">
    <location>
        <begin position="556"/>
        <end position="573"/>
    </location>
</feature>